<dbReference type="InterPro" id="IPR005123">
    <property type="entry name" value="Oxoglu/Fe-dep_dioxygenase_dom"/>
</dbReference>
<dbReference type="InterPro" id="IPR027443">
    <property type="entry name" value="IPNS-like_sf"/>
</dbReference>
<sequence>MPAIESLRKRSYARVPLPPDDASRTVESLGIISSHLARERQVPRLEVTGSRLALKSFAERSQLRYTPNSTSDDTVNSLQLERAAAESCASLAEIASSALVTLNAAVGTPNDGIRLLDAFFYPGSAQWNAHDSRSPPSPCPAHEDPGLITVIIEDGPALEVLEGDGSWSEIALAKGECVLIAGRALETLSRGAFRACTHRVRLTAAPRTSLVYEVRLDEQSVAQYARLEAEAAAVDATNTSDAHYARAAALFNAPLRHDPRSSASTAAATTWGAVAGALHRLSAGVWQA</sequence>
<dbReference type="GO" id="GO:0016491">
    <property type="term" value="F:oxidoreductase activity"/>
    <property type="evidence" value="ECO:0007669"/>
    <property type="project" value="UniProtKB-KW"/>
</dbReference>
<gene>
    <name evidence="3" type="ORF">CPOL0286_LOCUS9396</name>
</gene>
<dbReference type="EMBL" id="HBKO01020841">
    <property type="protein sequence ID" value="CAE2223241.1"/>
    <property type="molecule type" value="Transcribed_RNA"/>
</dbReference>
<accession>A0A6V4R4J0</accession>
<dbReference type="SUPFAM" id="SSF51197">
    <property type="entry name" value="Clavaminate synthase-like"/>
    <property type="match status" value="1"/>
</dbReference>
<dbReference type="InterPro" id="IPR044861">
    <property type="entry name" value="IPNS-like_FE2OG_OXY"/>
</dbReference>
<keyword evidence="1" id="KW-0479">Metal-binding</keyword>
<protein>
    <recommendedName>
        <fullName evidence="2">Fe2OG dioxygenase domain-containing protein</fullName>
    </recommendedName>
</protein>
<feature type="domain" description="Fe2OG dioxygenase" evidence="2">
    <location>
        <begin position="109"/>
        <end position="216"/>
    </location>
</feature>
<dbReference type="Gene3D" id="2.60.120.330">
    <property type="entry name" value="B-lactam Antibiotic, Isopenicillin N Synthase, Chain"/>
    <property type="match status" value="1"/>
</dbReference>
<dbReference type="GO" id="GO:0046872">
    <property type="term" value="F:metal ion binding"/>
    <property type="evidence" value="ECO:0007669"/>
    <property type="project" value="UniProtKB-KW"/>
</dbReference>
<name>A0A6V4R4J0_9EUKA</name>
<keyword evidence="1" id="KW-0408">Iron</keyword>
<comment type="similarity">
    <text evidence="1">Belongs to the iron/ascorbate-dependent oxidoreductase family.</text>
</comment>
<evidence type="ECO:0000256" key="1">
    <source>
        <dbReference type="RuleBase" id="RU003682"/>
    </source>
</evidence>
<evidence type="ECO:0000259" key="2">
    <source>
        <dbReference type="PROSITE" id="PS51471"/>
    </source>
</evidence>
<dbReference type="Pfam" id="PF03171">
    <property type="entry name" value="2OG-FeII_Oxy"/>
    <property type="match status" value="1"/>
</dbReference>
<reference evidence="3" key="1">
    <citation type="submission" date="2021-01" db="EMBL/GenBank/DDBJ databases">
        <authorList>
            <person name="Corre E."/>
            <person name="Pelletier E."/>
            <person name="Niang G."/>
            <person name="Scheremetjew M."/>
            <person name="Finn R."/>
            <person name="Kale V."/>
            <person name="Holt S."/>
            <person name="Cochrane G."/>
            <person name="Meng A."/>
            <person name="Brown T."/>
            <person name="Cohen L."/>
        </authorList>
    </citation>
    <scope>NUCLEOTIDE SEQUENCE</scope>
    <source>
        <strain evidence="3">UIO037</strain>
    </source>
</reference>
<dbReference type="PROSITE" id="PS51471">
    <property type="entry name" value="FE2OG_OXY"/>
    <property type="match status" value="1"/>
</dbReference>
<proteinExistence type="inferred from homology"/>
<organism evidence="3">
    <name type="scientific">Prymnesium polylepis</name>
    <dbReference type="NCBI Taxonomy" id="72548"/>
    <lineage>
        <taxon>Eukaryota</taxon>
        <taxon>Haptista</taxon>
        <taxon>Haptophyta</taxon>
        <taxon>Prymnesiophyceae</taxon>
        <taxon>Prymnesiales</taxon>
        <taxon>Prymnesiaceae</taxon>
        <taxon>Prymnesium</taxon>
    </lineage>
</organism>
<dbReference type="AlphaFoldDB" id="A0A6V4R4J0"/>
<keyword evidence="1" id="KW-0560">Oxidoreductase</keyword>
<evidence type="ECO:0000313" key="3">
    <source>
        <dbReference type="EMBL" id="CAE2223241.1"/>
    </source>
</evidence>